<feature type="transmembrane region" description="Helical" evidence="1">
    <location>
        <begin position="55"/>
        <end position="74"/>
    </location>
</feature>
<organism evidence="2 3">
    <name type="scientific">Euroglyphus maynei</name>
    <name type="common">Mayne's house dust mite</name>
    <dbReference type="NCBI Taxonomy" id="6958"/>
    <lineage>
        <taxon>Eukaryota</taxon>
        <taxon>Metazoa</taxon>
        <taxon>Ecdysozoa</taxon>
        <taxon>Arthropoda</taxon>
        <taxon>Chelicerata</taxon>
        <taxon>Arachnida</taxon>
        <taxon>Acari</taxon>
        <taxon>Acariformes</taxon>
        <taxon>Sarcoptiformes</taxon>
        <taxon>Astigmata</taxon>
        <taxon>Psoroptidia</taxon>
        <taxon>Analgoidea</taxon>
        <taxon>Pyroglyphidae</taxon>
        <taxon>Pyroglyphinae</taxon>
        <taxon>Euroglyphus</taxon>
    </lineage>
</organism>
<evidence type="ECO:0000313" key="3">
    <source>
        <dbReference type="Proteomes" id="UP000194236"/>
    </source>
</evidence>
<keyword evidence="1" id="KW-1133">Transmembrane helix</keyword>
<gene>
    <name evidence="2" type="ORF">BLA29_013287</name>
</gene>
<keyword evidence="1" id="KW-0812">Transmembrane</keyword>
<evidence type="ECO:0000313" key="2">
    <source>
        <dbReference type="EMBL" id="OTF76814.1"/>
    </source>
</evidence>
<comment type="caution">
    <text evidence="2">The sequence shown here is derived from an EMBL/GenBank/DDBJ whole genome shotgun (WGS) entry which is preliminary data.</text>
</comment>
<proteinExistence type="predicted"/>
<keyword evidence="3" id="KW-1185">Reference proteome</keyword>
<protein>
    <submittedName>
        <fullName evidence="2">Uncharacterized protein</fullName>
    </submittedName>
</protein>
<keyword evidence="1" id="KW-0472">Membrane</keyword>
<name>A0A1Y3B9V9_EURMA</name>
<accession>A0A1Y3B9V9</accession>
<reference evidence="2 3" key="1">
    <citation type="submission" date="2017-03" db="EMBL/GenBank/DDBJ databases">
        <title>Genome Survey of Euroglyphus maynei.</title>
        <authorList>
            <person name="Arlian L.G."/>
            <person name="Morgan M.S."/>
            <person name="Rider S.D."/>
        </authorList>
    </citation>
    <scope>NUCLEOTIDE SEQUENCE [LARGE SCALE GENOMIC DNA]</scope>
    <source>
        <strain evidence="2">Arlian Lab</strain>
        <tissue evidence="2">Whole body</tissue>
    </source>
</reference>
<sequence>MAMMVTILTKNICYACLVDWGYYCQATGFYIKHFVRLRRRRLPSNRVTLHTKKRLFIINTGYLMMTVIFRKFFIS</sequence>
<dbReference type="Proteomes" id="UP000194236">
    <property type="component" value="Unassembled WGS sequence"/>
</dbReference>
<dbReference type="EMBL" id="MUJZ01035637">
    <property type="protein sequence ID" value="OTF76814.1"/>
    <property type="molecule type" value="Genomic_DNA"/>
</dbReference>
<dbReference type="AlphaFoldDB" id="A0A1Y3B9V9"/>
<evidence type="ECO:0000256" key="1">
    <source>
        <dbReference type="SAM" id="Phobius"/>
    </source>
</evidence>